<gene>
    <name evidence="8" type="ORF">SAMN04515674_11589</name>
</gene>
<organism evidence="8 9">
    <name type="scientific">Pseudarcicella hirudinis</name>
    <dbReference type="NCBI Taxonomy" id="1079859"/>
    <lineage>
        <taxon>Bacteria</taxon>
        <taxon>Pseudomonadati</taxon>
        <taxon>Bacteroidota</taxon>
        <taxon>Cytophagia</taxon>
        <taxon>Cytophagales</taxon>
        <taxon>Flectobacillaceae</taxon>
        <taxon>Pseudarcicella</taxon>
    </lineage>
</organism>
<keyword evidence="5" id="KW-0378">Hydrolase</keyword>
<feature type="binding site" evidence="7">
    <location>
        <position position="19"/>
    </location>
    <ligand>
        <name>substrate</name>
    </ligand>
</feature>
<reference evidence="8 9" key="1">
    <citation type="submission" date="2016-10" db="EMBL/GenBank/DDBJ databases">
        <authorList>
            <person name="de Groot N.N."/>
        </authorList>
    </citation>
    <scope>NUCLEOTIDE SEQUENCE [LARGE SCALE GENOMIC DNA]</scope>
    <source>
        <strain evidence="9">E92,LMG 26720,CCM 7988</strain>
    </source>
</reference>
<comment type="cofactor">
    <cofactor evidence="1 7">
        <name>Mg(2+)</name>
        <dbReference type="ChEBI" id="CHEBI:18420"/>
    </cofactor>
</comment>
<dbReference type="Gene3D" id="3.40.50.1000">
    <property type="entry name" value="HAD superfamily/HAD-like"/>
    <property type="match status" value="1"/>
</dbReference>
<dbReference type="GO" id="GO:0008781">
    <property type="term" value="F:N-acylneuraminate cytidylyltransferase activity"/>
    <property type="evidence" value="ECO:0007669"/>
    <property type="project" value="TreeGrafter"/>
</dbReference>
<dbReference type="InterPro" id="IPR050793">
    <property type="entry name" value="CMP-NeuNAc_synthase"/>
</dbReference>
<evidence type="ECO:0000313" key="8">
    <source>
        <dbReference type="EMBL" id="SFQ33638.1"/>
    </source>
</evidence>
<dbReference type="SFLD" id="SFLDG01138">
    <property type="entry name" value="C1.6.2:_Deoxy-d-mannose-octulo"/>
    <property type="match status" value="1"/>
</dbReference>
<dbReference type="NCBIfam" id="TIGR01670">
    <property type="entry name" value="KdsC-phosphatas"/>
    <property type="match status" value="1"/>
</dbReference>
<feature type="binding site" evidence="7">
    <location>
        <position position="112"/>
    </location>
    <ligand>
        <name>Mg(2+)</name>
        <dbReference type="ChEBI" id="CHEBI:18420"/>
    </ligand>
</feature>
<evidence type="ECO:0000256" key="6">
    <source>
        <dbReference type="ARBA" id="ARBA00022842"/>
    </source>
</evidence>
<dbReference type="SFLD" id="SFLDS00003">
    <property type="entry name" value="Haloacid_Dehalogenase"/>
    <property type="match status" value="1"/>
</dbReference>
<dbReference type="SUPFAM" id="SSF56784">
    <property type="entry name" value="HAD-like"/>
    <property type="match status" value="1"/>
</dbReference>
<evidence type="ECO:0000256" key="3">
    <source>
        <dbReference type="ARBA" id="ARBA00011881"/>
    </source>
</evidence>
<feature type="binding site" evidence="7">
    <location>
        <position position="17"/>
    </location>
    <ligand>
        <name>Mg(2+)</name>
        <dbReference type="ChEBI" id="CHEBI:18420"/>
    </ligand>
</feature>
<evidence type="ECO:0000256" key="2">
    <source>
        <dbReference type="ARBA" id="ARBA00005893"/>
    </source>
</evidence>
<dbReference type="OrthoDB" id="9805604at2"/>
<comment type="similarity">
    <text evidence="2">Belongs to the KdsC family.</text>
</comment>
<keyword evidence="4 7" id="KW-0479">Metal-binding</keyword>
<keyword evidence="9" id="KW-1185">Reference proteome</keyword>
<dbReference type="AlphaFoldDB" id="A0A1I5XNW4"/>
<dbReference type="EMBL" id="FOXH01000015">
    <property type="protein sequence ID" value="SFQ33638.1"/>
    <property type="molecule type" value="Genomic_DNA"/>
</dbReference>
<comment type="subunit">
    <text evidence="3">Homotetramer.</text>
</comment>
<dbReference type="RefSeq" id="WP_092019068.1">
    <property type="nucleotide sequence ID" value="NZ_FOXH01000015.1"/>
</dbReference>
<dbReference type="PANTHER" id="PTHR21485">
    <property type="entry name" value="HAD SUPERFAMILY MEMBERS CMAS AND KDSC"/>
    <property type="match status" value="1"/>
</dbReference>
<dbReference type="PIRSF" id="PIRSF006118">
    <property type="entry name" value="KDO8-P_Ptase"/>
    <property type="match status" value="1"/>
</dbReference>
<evidence type="ECO:0000256" key="5">
    <source>
        <dbReference type="ARBA" id="ARBA00022801"/>
    </source>
</evidence>
<name>A0A1I5XNW4_9BACT</name>
<dbReference type="InterPro" id="IPR023214">
    <property type="entry name" value="HAD_sf"/>
</dbReference>
<sequence length="172" mass="19640">MNTSTHKFSQITTFVFDIDGVMTDGNVHVLETGEHYRTFYIRDGYAIERAIQAGYRICVITGGKHEGVRKRLNNLKIHDIYMGSGGESKLQIYLRWLHDSGISEENILYMGDDLPDYQVMSRTTLFSTCPADACDEIISVSNYISNKNGGKGAVRDVIERVMREKDEWLKFE</sequence>
<evidence type="ECO:0000313" key="9">
    <source>
        <dbReference type="Proteomes" id="UP000199306"/>
    </source>
</evidence>
<evidence type="ECO:0000256" key="1">
    <source>
        <dbReference type="ARBA" id="ARBA00001946"/>
    </source>
</evidence>
<keyword evidence="6 7" id="KW-0460">Magnesium</keyword>
<dbReference type="SFLD" id="SFLDG01136">
    <property type="entry name" value="C1.6:_Phosphoserine_Phosphatas"/>
    <property type="match status" value="1"/>
</dbReference>
<dbReference type="InterPro" id="IPR010023">
    <property type="entry name" value="KdsC_fam"/>
</dbReference>
<proteinExistence type="inferred from homology"/>
<evidence type="ECO:0000256" key="7">
    <source>
        <dbReference type="PIRSR" id="PIRSR006118-2"/>
    </source>
</evidence>
<dbReference type="STRING" id="1079859.SAMN04515674_11589"/>
<dbReference type="InterPro" id="IPR036412">
    <property type="entry name" value="HAD-like_sf"/>
</dbReference>
<dbReference type="GO" id="GO:0016788">
    <property type="term" value="F:hydrolase activity, acting on ester bonds"/>
    <property type="evidence" value="ECO:0007669"/>
    <property type="project" value="InterPro"/>
</dbReference>
<dbReference type="Proteomes" id="UP000199306">
    <property type="component" value="Unassembled WGS sequence"/>
</dbReference>
<accession>A0A1I5XNW4</accession>
<dbReference type="PANTHER" id="PTHR21485:SF3">
    <property type="entry name" value="N-ACYLNEURAMINATE CYTIDYLYLTRANSFERASE"/>
    <property type="match status" value="1"/>
</dbReference>
<evidence type="ECO:0000256" key="4">
    <source>
        <dbReference type="ARBA" id="ARBA00022723"/>
    </source>
</evidence>
<dbReference type="GO" id="GO:0046872">
    <property type="term" value="F:metal ion binding"/>
    <property type="evidence" value="ECO:0007669"/>
    <property type="project" value="UniProtKB-KW"/>
</dbReference>
<protein>
    <submittedName>
        <fullName evidence="8">3-deoxy-D-manno-octulosonate 8-phosphate phosphatase (KDO 8-P phosphatase)</fullName>
    </submittedName>
</protein>